<feature type="domain" description="S1 motif" evidence="8">
    <location>
        <begin position="892"/>
        <end position="966"/>
    </location>
</feature>
<feature type="domain" description="S1 motif" evidence="8">
    <location>
        <begin position="1085"/>
        <end position="1154"/>
    </location>
</feature>
<organism evidence="9 10">
    <name type="scientific">Brettanomyces naardenensis</name>
    <name type="common">Yeast</name>
    <dbReference type="NCBI Taxonomy" id="13370"/>
    <lineage>
        <taxon>Eukaryota</taxon>
        <taxon>Fungi</taxon>
        <taxon>Dikarya</taxon>
        <taxon>Ascomycota</taxon>
        <taxon>Saccharomycotina</taxon>
        <taxon>Pichiomycetes</taxon>
        <taxon>Pichiales</taxon>
        <taxon>Pichiaceae</taxon>
        <taxon>Brettanomyces</taxon>
    </lineage>
</organism>
<evidence type="ECO:0000313" key="9">
    <source>
        <dbReference type="EMBL" id="VEU22446.1"/>
    </source>
</evidence>
<feature type="domain" description="S1 motif" evidence="8">
    <location>
        <begin position="516"/>
        <end position="588"/>
    </location>
</feature>
<dbReference type="PROSITE" id="PS50126">
    <property type="entry name" value="S1"/>
    <property type="match status" value="12"/>
</dbReference>
<dbReference type="InterPro" id="IPR011990">
    <property type="entry name" value="TPR-like_helical_dom_sf"/>
</dbReference>
<keyword evidence="4" id="KW-0677">Repeat</keyword>
<dbReference type="Pfam" id="PF00575">
    <property type="entry name" value="S1"/>
    <property type="match status" value="2"/>
</dbReference>
<feature type="repeat" description="TPR" evidence="6">
    <location>
        <begin position="1579"/>
        <end position="1612"/>
    </location>
</feature>
<dbReference type="SMART" id="SM00386">
    <property type="entry name" value="HAT"/>
    <property type="match status" value="6"/>
</dbReference>
<dbReference type="FunFam" id="2.40.50.140:FF:000103">
    <property type="entry name" value="protein RRP5 homolog"/>
    <property type="match status" value="1"/>
</dbReference>
<dbReference type="Gene3D" id="1.25.40.10">
    <property type="entry name" value="Tetratricopeptide repeat domain"/>
    <property type="match status" value="1"/>
</dbReference>
<dbReference type="FunCoup" id="A0A448YNI3">
    <property type="interactions" value="1222"/>
</dbReference>
<accession>A0A448YNI3</accession>
<dbReference type="InterPro" id="IPR012340">
    <property type="entry name" value="NA-bd_OB-fold"/>
</dbReference>
<keyword evidence="2" id="KW-0698">rRNA processing</keyword>
<dbReference type="Proteomes" id="UP000290900">
    <property type="component" value="Unassembled WGS sequence"/>
</dbReference>
<comment type="subcellular location">
    <subcellularLocation>
        <location evidence="1">Nucleus</location>
        <location evidence="1">Nucleolus</location>
    </subcellularLocation>
</comment>
<sequence length="1726" mass="192440">MVEKRKRGKESADEGVEEHQVDSILTRSAEMAFPRGGESELTPLEIKEVTNQAKSDVLFEQKSHSSARSRKRAKRSKSGITVDEKESEENETVDSVSFRLLQPGSFVLGKIAKVSKVELVLSLADNLDGYIPITNVSDELTEQLEEYEEQHEDEEEEDDDEDEDDDNDDNDDSDVASDNGNTIRIISKKSHDKKFPSLKTRFEEGQFLRAVVVENTSSKGTKRIELSIEPEKVNSGMQKADFCPYSIIQVSVKSVEDHGAILNVGNPKLSGFISRKELKEGGLSPDSVSPGSVLLVTVHKNNGRTLTCKLFNGKTKKQSLITSVSAVDAILPGILVDATVLNVTDQGVIFKVLDLCNGSINFTHLGVFDPTKLKQRFAIESTVRARITASYMKNGERKVQLSLQQHILELSKIAHDAENESTPLEAFPIGHIFEEATVTGKDGNFIFLDVGNEFVMGKAHKSQVTEGADLDMDFKIGSKQKARIIGYSPMDNSYILTLDKEKIAQKFLKVEDLPVGEVVQCQIERIVPGKGIQVKIEDSFEGFVPEIHMSDVRMIYPERKFKIGSKVKGRVLRVSLEGYKPTVYVTLKKSLVNFGDETEIIKSIDDAVVGKRASATVERFYPGGCLVGFFGYLRGFLPNSEISETFVSNAEDHLKAGQTVSVRIIDVDKVKNRIRVSLRIASAFSDAQTEAMDSLVPGKSIVEAQVAERQKDALIVELSGSQLRGILSFSQVSDENYEKSRAAMKRIAIGSSVKVVVLSKDKKHRFVNVSAKPSLIRDTEAGLLPSKYSEVSSSHRPLHGFVKNVTNRGVFVSFADNLTGLVLPRYVSKESIKDLEKKFFIGQSVTGHVVRTDDANQRFLLSMRVDGSSNEIEPAQEPVDKSIKLLNEFVPGKLTKGAVKAVKPAQLIIQLAENQLGRIDVTDVFDSFDEIDDVKKPLAGFSPGDLLPVKVLGYYDSRNRTYLPVARKSIKDSIVELSARKSDIAKPDVVTPLELADVEVGSEVLAFVNNFSKDFLWVSLSPKVHGKVSLMELSDDATGFDNLEESYPIGRALKLKVKAVDNEHSLVELSARSHEIVSMDSLKVGDVVPARILKTRESYVLAELAKGVEAVAFITDALDDYTKKIDDVYTKNEIVAAKVIELDSPNNKLYVSLRTSEAKNKVINSVDDLQVGDIVRGFVKRVADNGVYVALSRHLFALVRVTDLSDAFLREWKQFFKVHQAVVGKILKADGPGKIQMTLKESEVNGSGHLLKRFDDLHVGDIFEGSVRRVMDFGVFVNLDGTVNVTGLCHHTQIADHSVTNIQSVFGEGDRVKVKILAIDNKKKQLSLGMKASYFTDKDGDAEMEDEEEKEEEEESQEESDNQLSSDNDFVDAEYGEHSDEEDELLDTEKVENPSISEGLSAGFDWTASVLEQAKDGHPDSEDEYEEDVLKKKKSKKQSLASVEDRTAEINTRAPESVSDFERLLVGNPSSSILWIQYMSFQLQLGEIDKAREIGKRALKTINYREEQEKLNVWIALLNLESMFGTDESLDTVFKEACQYMDSYIVHQKLVAICVAAEKYEKATELYQIMCKKFGFDHVPVWVSFGSFLIDRNDSDEAHKVLARALQVLPKRDHVEVVRKFAQLEFSKGDQEQGRSLFEGLLSDVPKRLDLWNVYIDQEIKCGDKKKVEDLFERVSAKKLSKKHAKFFFGKWLAHEEKEGDEKASDYVKAKAAEYAQKLATKNQEN</sequence>
<dbReference type="FunFam" id="1.25.40.10:FF:000065">
    <property type="entry name" value="Programmed cell death 11"/>
    <property type="match status" value="1"/>
</dbReference>
<dbReference type="CDD" id="cd05706">
    <property type="entry name" value="S1_Rrp5_repeat_sc10"/>
    <property type="match status" value="1"/>
</dbReference>
<feature type="domain" description="S1 motif" evidence="8">
    <location>
        <begin position="1001"/>
        <end position="1072"/>
    </location>
</feature>
<protein>
    <submittedName>
        <fullName evidence="9">DEKNAAC103561</fullName>
    </submittedName>
</protein>
<dbReference type="Gene3D" id="2.40.50.140">
    <property type="entry name" value="Nucleic acid-binding proteins"/>
    <property type="match status" value="11"/>
</dbReference>
<dbReference type="Pfam" id="PF23459">
    <property type="entry name" value="S1_RRP5"/>
    <property type="match status" value="1"/>
</dbReference>
<feature type="domain" description="S1 motif" evidence="8">
    <location>
        <begin position="430"/>
        <end position="499"/>
    </location>
</feature>
<dbReference type="PANTHER" id="PTHR23270">
    <property type="entry name" value="PROGRAMMED CELL DEATH PROTEIN 11 PRE-RRNA PROCESSING PROTEIN RRP5"/>
    <property type="match status" value="1"/>
</dbReference>
<dbReference type="InterPro" id="IPR019734">
    <property type="entry name" value="TPR_rpt"/>
</dbReference>
<feature type="domain" description="S1 motif" evidence="8">
    <location>
        <begin position="699"/>
        <end position="772"/>
    </location>
</feature>
<dbReference type="GO" id="GO:0006364">
    <property type="term" value="P:rRNA processing"/>
    <property type="evidence" value="ECO:0007669"/>
    <property type="project" value="UniProtKB-KW"/>
</dbReference>
<feature type="domain" description="S1 motif" evidence="8">
    <location>
        <begin position="104"/>
        <end position="229"/>
    </location>
</feature>
<dbReference type="GO" id="GO:0032040">
    <property type="term" value="C:small-subunit processome"/>
    <property type="evidence" value="ECO:0007669"/>
    <property type="project" value="TreeGrafter"/>
</dbReference>
<dbReference type="InterPro" id="IPR057302">
    <property type="entry name" value="Rrp5_S1"/>
</dbReference>
<name>A0A448YNI3_BRENA</name>
<feature type="domain" description="S1 motif" evidence="8">
    <location>
        <begin position="1172"/>
        <end position="1240"/>
    </location>
</feature>
<dbReference type="Pfam" id="PF21710">
    <property type="entry name" value="Spt6_S1"/>
    <property type="match status" value="1"/>
</dbReference>
<feature type="region of interest" description="Disordered" evidence="7">
    <location>
        <begin position="1"/>
        <end position="96"/>
    </location>
</feature>
<dbReference type="EMBL" id="CAACVR010000023">
    <property type="protein sequence ID" value="VEU22446.1"/>
    <property type="molecule type" value="Genomic_DNA"/>
</dbReference>
<dbReference type="InParanoid" id="A0A448YNI3"/>
<evidence type="ECO:0000256" key="1">
    <source>
        <dbReference type="ARBA" id="ARBA00004604"/>
    </source>
</evidence>
<feature type="compositionally biased region" description="Acidic residues" evidence="7">
    <location>
        <begin position="144"/>
        <end position="175"/>
    </location>
</feature>
<evidence type="ECO:0000256" key="5">
    <source>
        <dbReference type="ARBA" id="ARBA00023242"/>
    </source>
</evidence>
<dbReference type="STRING" id="13370.A0A448YNI3"/>
<evidence type="ECO:0000313" key="10">
    <source>
        <dbReference type="Proteomes" id="UP000290900"/>
    </source>
</evidence>
<evidence type="ECO:0000256" key="2">
    <source>
        <dbReference type="ARBA" id="ARBA00022552"/>
    </source>
</evidence>
<dbReference type="InterPro" id="IPR049540">
    <property type="entry name" value="Spt6-like_S1"/>
</dbReference>
<dbReference type="InterPro" id="IPR048059">
    <property type="entry name" value="Rrp5_S1_rpt_hs1_sc1"/>
</dbReference>
<gene>
    <name evidence="9" type="ORF">BRENAR_LOCUS3177</name>
</gene>
<feature type="region of interest" description="Disordered" evidence="7">
    <location>
        <begin position="1336"/>
        <end position="1369"/>
    </location>
</feature>
<keyword evidence="6" id="KW-0802">TPR repeat</keyword>
<feature type="compositionally biased region" description="Basic and acidic residues" evidence="7">
    <location>
        <begin position="1"/>
        <end position="21"/>
    </location>
</feature>
<dbReference type="SUPFAM" id="SSF50249">
    <property type="entry name" value="Nucleic acid-binding proteins"/>
    <property type="match status" value="13"/>
</dbReference>
<dbReference type="InterPro" id="IPR045209">
    <property type="entry name" value="Rrp5"/>
</dbReference>
<dbReference type="GO" id="GO:0003723">
    <property type="term" value="F:RNA binding"/>
    <property type="evidence" value="ECO:0007669"/>
    <property type="project" value="TreeGrafter"/>
</dbReference>
<keyword evidence="10" id="KW-1185">Reference proteome</keyword>
<feature type="domain" description="S1 motif" evidence="8">
    <location>
        <begin position="795"/>
        <end position="864"/>
    </location>
</feature>
<keyword evidence="3" id="KW-0597">Phosphoprotein</keyword>
<feature type="domain" description="S1 motif" evidence="8">
    <location>
        <begin position="333"/>
        <end position="404"/>
    </location>
</feature>
<dbReference type="CDD" id="cd05693">
    <property type="entry name" value="S1_Rrp5_repeat_hs1_sc1"/>
    <property type="match status" value="1"/>
</dbReference>
<feature type="region of interest" description="Disordered" evidence="7">
    <location>
        <begin position="144"/>
        <end position="183"/>
    </location>
</feature>
<dbReference type="FunFam" id="2.40.50.140:FF:000159">
    <property type="entry name" value="rRNA biogenesis protein rrp5"/>
    <property type="match status" value="1"/>
</dbReference>
<dbReference type="SUPFAM" id="SSF48452">
    <property type="entry name" value="TPR-like"/>
    <property type="match status" value="2"/>
</dbReference>
<evidence type="ECO:0000256" key="6">
    <source>
        <dbReference type="PROSITE-ProRule" id="PRU00339"/>
    </source>
</evidence>
<proteinExistence type="predicted"/>
<dbReference type="CDD" id="cd05703">
    <property type="entry name" value="S1_Rrp5_repeat_hs12_sc9"/>
    <property type="match status" value="1"/>
</dbReference>
<keyword evidence="5" id="KW-0539">Nucleus</keyword>
<reference evidence="9 10" key="1">
    <citation type="submission" date="2018-12" db="EMBL/GenBank/DDBJ databases">
        <authorList>
            <person name="Tiukova I."/>
            <person name="Dainat J."/>
        </authorList>
    </citation>
    <scope>NUCLEOTIDE SEQUENCE [LARGE SCALE GENOMIC DNA]</scope>
</reference>
<feature type="compositionally biased region" description="Basic residues" evidence="7">
    <location>
        <begin position="65"/>
        <end position="77"/>
    </location>
</feature>
<evidence type="ECO:0000259" key="8">
    <source>
        <dbReference type="PROSITE" id="PS50126"/>
    </source>
</evidence>
<feature type="compositionally biased region" description="Acidic residues" evidence="7">
    <location>
        <begin position="1342"/>
        <end position="1361"/>
    </location>
</feature>
<dbReference type="InterPro" id="IPR003107">
    <property type="entry name" value="HAT"/>
</dbReference>
<dbReference type="PROSITE" id="PS50005">
    <property type="entry name" value="TPR"/>
    <property type="match status" value="1"/>
</dbReference>
<feature type="domain" description="S1 motif" evidence="8">
    <location>
        <begin position="1260"/>
        <end position="1331"/>
    </location>
</feature>
<evidence type="ECO:0000256" key="7">
    <source>
        <dbReference type="SAM" id="MobiDB-lite"/>
    </source>
</evidence>
<evidence type="ECO:0000256" key="3">
    <source>
        <dbReference type="ARBA" id="ARBA00022553"/>
    </source>
</evidence>
<dbReference type="PANTHER" id="PTHR23270:SF10">
    <property type="entry name" value="PROTEIN RRP5 HOMOLOG"/>
    <property type="match status" value="1"/>
</dbReference>
<dbReference type="OrthoDB" id="412781at2759"/>
<dbReference type="SMART" id="SM00316">
    <property type="entry name" value="S1"/>
    <property type="match status" value="13"/>
</dbReference>
<dbReference type="FunFam" id="2.40.50.140:FF:000155">
    <property type="entry name" value="rRNA biogenesis protein RRP5"/>
    <property type="match status" value="1"/>
</dbReference>
<feature type="domain" description="S1 motif" evidence="8">
    <location>
        <begin position="610"/>
        <end position="679"/>
    </location>
</feature>
<evidence type="ECO:0000256" key="4">
    <source>
        <dbReference type="ARBA" id="ARBA00022737"/>
    </source>
</evidence>
<dbReference type="InterPro" id="IPR003029">
    <property type="entry name" value="S1_domain"/>
</dbReference>